<keyword evidence="5" id="KW-1185">Reference proteome</keyword>
<protein>
    <submittedName>
        <fullName evidence="4">ComF family protein</fullName>
    </submittedName>
</protein>
<evidence type="ECO:0000313" key="5">
    <source>
        <dbReference type="Proteomes" id="UP000198307"/>
    </source>
</evidence>
<dbReference type="CDD" id="cd06223">
    <property type="entry name" value="PRTases_typeI"/>
    <property type="match status" value="1"/>
</dbReference>
<reference evidence="4 5" key="1">
    <citation type="submission" date="2017-07" db="EMBL/GenBank/DDBJ databases">
        <authorList>
            <person name="Sun Z.S."/>
            <person name="Albrecht U."/>
            <person name="Echele G."/>
            <person name="Lee C.C."/>
        </authorList>
    </citation>
    <scope>NUCLEOTIDE SEQUENCE [LARGE SCALE GENOMIC DNA]</scope>
    <source>
        <strain evidence="4 5">DSM 14827</strain>
    </source>
</reference>
<evidence type="ECO:0000313" key="4">
    <source>
        <dbReference type="EMBL" id="SNT72918.1"/>
    </source>
</evidence>
<sequence length="256" mass="27651">MGVEHKVLRGALKGALNLLYPPQCPGCGDPVATASSNGGDLCPQCWRDMHFITGCFCGRCGAPLPDDGTGLRDESLLCDDCLRVDRPWRQGRAAFVYKGTGRKLVLALKHGDRPDLGPPLANWLAQVSRPLIRKGMIVAPVPLHMRRLLKRRYNQAGLISRGLAISHGAQHLPNLLRRTRHTPPQDRRSASDRFANLQDAVAVNPRLRELLQGRAVLLVDDVMASGATLSACAKALLDAGSGPISVAVLARAVKDD</sequence>
<dbReference type="Proteomes" id="UP000198307">
    <property type="component" value="Unassembled WGS sequence"/>
</dbReference>
<dbReference type="Gene3D" id="3.40.50.2020">
    <property type="match status" value="1"/>
</dbReference>
<evidence type="ECO:0000259" key="3">
    <source>
        <dbReference type="Pfam" id="PF18912"/>
    </source>
</evidence>
<dbReference type="AlphaFoldDB" id="A0A239PRZ9"/>
<feature type="domain" description="Phosphoribosyltransferase" evidence="2">
    <location>
        <begin position="202"/>
        <end position="251"/>
    </location>
</feature>
<dbReference type="Pfam" id="PF18912">
    <property type="entry name" value="DZR_2"/>
    <property type="match status" value="1"/>
</dbReference>
<proteinExistence type="inferred from homology"/>
<evidence type="ECO:0000256" key="1">
    <source>
        <dbReference type="ARBA" id="ARBA00008007"/>
    </source>
</evidence>
<feature type="domain" description="Double zinc ribbon" evidence="3">
    <location>
        <begin position="15"/>
        <end position="82"/>
    </location>
</feature>
<name>A0A239PRZ9_9RHOB</name>
<organism evidence="4 5">
    <name type="scientific">Paracoccus seriniphilus</name>
    <dbReference type="NCBI Taxonomy" id="184748"/>
    <lineage>
        <taxon>Bacteria</taxon>
        <taxon>Pseudomonadati</taxon>
        <taxon>Pseudomonadota</taxon>
        <taxon>Alphaproteobacteria</taxon>
        <taxon>Rhodobacterales</taxon>
        <taxon>Paracoccaceae</taxon>
        <taxon>Paracoccus</taxon>
    </lineage>
</organism>
<dbReference type="InterPro" id="IPR044005">
    <property type="entry name" value="DZR_2"/>
</dbReference>
<dbReference type="EMBL" id="FZQB01000004">
    <property type="protein sequence ID" value="SNT72918.1"/>
    <property type="molecule type" value="Genomic_DNA"/>
</dbReference>
<gene>
    <name evidence="4" type="ORF">SAMN05444959_10489</name>
</gene>
<evidence type="ECO:0000259" key="2">
    <source>
        <dbReference type="Pfam" id="PF00156"/>
    </source>
</evidence>
<comment type="similarity">
    <text evidence="1">Belongs to the ComF/GntX family.</text>
</comment>
<dbReference type="PANTHER" id="PTHR47505:SF1">
    <property type="entry name" value="DNA UTILIZATION PROTEIN YHGH"/>
    <property type="match status" value="1"/>
</dbReference>
<dbReference type="InterPro" id="IPR051910">
    <property type="entry name" value="ComF/GntX_DNA_util-trans"/>
</dbReference>
<dbReference type="SUPFAM" id="SSF53271">
    <property type="entry name" value="PRTase-like"/>
    <property type="match status" value="1"/>
</dbReference>
<dbReference type="InterPro" id="IPR000836">
    <property type="entry name" value="PRTase_dom"/>
</dbReference>
<dbReference type="Gene3D" id="2.10.110.10">
    <property type="entry name" value="Cysteine Rich Protein"/>
    <property type="match status" value="1"/>
</dbReference>
<accession>A0A239PRZ9</accession>
<dbReference type="InterPro" id="IPR029057">
    <property type="entry name" value="PRTase-like"/>
</dbReference>
<dbReference type="PANTHER" id="PTHR47505">
    <property type="entry name" value="DNA UTILIZATION PROTEIN YHGH"/>
    <property type="match status" value="1"/>
</dbReference>
<dbReference type="Pfam" id="PF00156">
    <property type="entry name" value="Pribosyltran"/>
    <property type="match status" value="1"/>
</dbReference>
<dbReference type="RefSeq" id="WP_179217664.1">
    <property type="nucleotide sequence ID" value="NZ_CP067129.1"/>
</dbReference>